<evidence type="ECO:0000313" key="2">
    <source>
        <dbReference type="EMBL" id="KAK9758451.1"/>
    </source>
</evidence>
<evidence type="ECO:0000313" key="3">
    <source>
        <dbReference type="Proteomes" id="UP001458880"/>
    </source>
</evidence>
<feature type="region of interest" description="Disordered" evidence="1">
    <location>
        <begin position="1"/>
        <end position="21"/>
    </location>
</feature>
<keyword evidence="3" id="KW-1185">Reference proteome</keyword>
<evidence type="ECO:0000256" key="1">
    <source>
        <dbReference type="SAM" id="MobiDB-lite"/>
    </source>
</evidence>
<comment type="caution">
    <text evidence="2">The sequence shown here is derived from an EMBL/GenBank/DDBJ whole genome shotgun (WGS) entry which is preliminary data.</text>
</comment>
<name>A0AAW1NJA0_POPJA</name>
<reference evidence="2 3" key="1">
    <citation type="journal article" date="2024" name="BMC Genomics">
        <title>De novo assembly and annotation of Popillia japonica's genome with initial clues to its potential as an invasive pest.</title>
        <authorList>
            <person name="Cucini C."/>
            <person name="Boschi S."/>
            <person name="Funari R."/>
            <person name="Cardaioli E."/>
            <person name="Iannotti N."/>
            <person name="Marturano G."/>
            <person name="Paoli F."/>
            <person name="Bruttini M."/>
            <person name="Carapelli A."/>
            <person name="Frati F."/>
            <person name="Nardi F."/>
        </authorList>
    </citation>
    <scope>NUCLEOTIDE SEQUENCE [LARGE SCALE GENOMIC DNA]</scope>
    <source>
        <strain evidence="2">DMR45628</strain>
    </source>
</reference>
<feature type="compositionally biased region" description="Low complexity" evidence="1">
    <location>
        <begin position="7"/>
        <end position="18"/>
    </location>
</feature>
<sequence length="253" mass="29735">METPILSSSPSQKTPSTSAPEHAVIEDEDDIIFVSANFPTLSGGVSGRDGDDDNKRYSEGQNLYEIRKFIREIYDTERIDVQNCRSKKTTLVYVSKEDVNLLTNIKENDLAFNYQIFKWATRANYYTVVDPFVVRNHSCYRFLEMYHTSFKLIEAEIRHGGFRKFLKKTQCSDRFLEMYHTSFKLIEAEIRHGGFRKFLKKTQCSDNWTKLVCKWWNRFYRSDEGGDLFRQDDDPMKKRVALYLYGPTNVGKK</sequence>
<dbReference type="Proteomes" id="UP001458880">
    <property type="component" value="Unassembled WGS sequence"/>
</dbReference>
<gene>
    <name evidence="2" type="ORF">QE152_g605</name>
</gene>
<protein>
    <submittedName>
        <fullName evidence="2">Uncharacterized protein</fullName>
    </submittedName>
</protein>
<dbReference type="AlphaFoldDB" id="A0AAW1NJA0"/>
<accession>A0AAW1NJA0</accession>
<organism evidence="2 3">
    <name type="scientific">Popillia japonica</name>
    <name type="common">Japanese beetle</name>
    <dbReference type="NCBI Taxonomy" id="7064"/>
    <lineage>
        <taxon>Eukaryota</taxon>
        <taxon>Metazoa</taxon>
        <taxon>Ecdysozoa</taxon>
        <taxon>Arthropoda</taxon>
        <taxon>Hexapoda</taxon>
        <taxon>Insecta</taxon>
        <taxon>Pterygota</taxon>
        <taxon>Neoptera</taxon>
        <taxon>Endopterygota</taxon>
        <taxon>Coleoptera</taxon>
        <taxon>Polyphaga</taxon>
        <taxon>Scarabaeiformia</taxon>
        <taxon>Scarabaeidae</taxon>
        <taxon>Rutelinae</taxon>
        <taxon>Popillia</taxon>
    </lineage>
</organism>
<proteinExistence type="predicted"/>
<dbReference type="EMBL" id="JASPKY010000003">
    <property type="protein sequence ID" value="KAK9758451.1"/>
    <property type="molecule type" value="Genomic_DNA"/>
</dbReference>